<feature type="compositionally biased region" description="Polar residues" evidence="1">
    <location>
        <begin position="258"/>
        <end position="269"/>
    </location>
</feature>
<feature type="region of interest" description="Disordered" evidence="1">
    <location>
        <begin position="1"/>
        <end position="160"/>
    </location>
</feature>
<feature type="compositionally biased region" description="Low complexity" evidence="1">
    <location>
        <begin position="270"/>
        <end position="282"/>
    </location>
</feature>
<feature type="region of interest" description="Disordered" evidence="1">
    <location>
        <begin position="249"/>
        <end position="283"/>
    </location>
</feature>
<comment type="caution">
    <text evidence="2">The sequence shown here is derived from an EMBL/GenBank/DDBJ whole genome shotgun (WGS) entry which is preliminary data.</text>
</comment>
<dbReference type="Proteomes" id="UP001596413">
    <property type="component" value="Unassembled WGS sequence"/>
</dbReference>
<protein>
    <submittedName>
        <fullName evidence="2">Uncharacterized protein</fullName>
    </submittedName>
</protein>
<gene>
    <name evidence="2" type="ORF">ACFQLX_13455</name>
</gene>
<accession>A0ABW2GIC7</accession>
<reference evidence="3" key="1">
    <citation type="journal article" date="2019" name="Int. J. Syst. Evol. Microbiol.">
        <title>The Global Catalogue of Microorganisms (GCM) 10K type strain sequencing project: providing services to taxonomists for standard genome sequencing and annotation.</title>
        <authorList>
            <consortium name="The Broad Institute Genomics Platform"/>
            <consortium name="The Broad Institute Genome Sequencing Center for Infectious Disease"/>
            <person name="Wu L."/>
            <person name="Ma J."/>
        </authorList>
    </citation>
    <scope>NUCLEOTIDE SEQUENCE [LARGE SCALE GENOMIC DNA]</scope>
    <source>
        <strain evidence="3">CGMCC 1.13681</strain>
    </source>
</reference>
<feature type="compositionally biased region" description="Low complexity" evidence="1">
    <location>
        <begin position="48"/>
        <end position="60"/>
    </location>
</feature>
<evidence type="ECO:0000313" key="2">
    <source>
        <dbReference type="EMBL" id="MFC7219165.1"/>
    </source>
</evidence>
<proteinExistence type="predicted"/>
<dbReference type="EMBL" id="JBHSZO010000018">
    <property type="protein sequence ID" value="MFC7219165.1"/>
    <property type="molecule type" value="Genomic_DNA"/>
</dbReference>
<keyword evidence="3" id="KW-1185">Reference proteome</keyword>
<feature type="compositionally biased region" description="Gly residues" evidence="1">
    <location>
        <begin position="61"/>
        <end position="70"/>
    </location>
</feature>
<feature type="compositionally biased region" description="Pro residues" evidence="1">
    <location>
        <begin position="89"/>
        <end position="102"/>
    </location>
</feature>
<feature type="region of interest" description="Disordered" evidence="1">
    <location>
        <begin position="375"/>
        <end position="435"/>
    </location>
</feature>
<sequence length="435" mass="45380">MSHSATSGDHQGAAPAGGQPWGSVPPGEPSYPEAFPAQNPAQNPTQNPAQHPAPGHAYHPGQGGYGGTGHQGSYPSPGPSDADATQFIPPVPGDWSAPPPPAGGQDADATQFIPPVTDGWPPPLAGPQDADATQFIPPVPDQGAGYRMQAPEAYEEGPRARHAVDHFDALYRDHRASAAAGDPNSTQQLPRVEAEGPPPYRGGGDGRGPGAYEEDDRPSVPRWALVALGTAACVVIGLTAGWLLSGGDGERDDPKAGASSTASADPSTGPTKAAKPADPAKAQAEKLSRLLATSNDSRTSVIRAVEDIKQCENLDGAAADLRAAARQRTALVTRLQALPIDKVPDSARLSESLTAAWRASAAADSHYANWADQMKRGKRGCGDDDEDDREARTTSEKRSGDRQSGIASQNKQQAAQLWNPTARRYGLPTRQSTQL</sequence>
<feature type="region of interest" description="Disordered" evidence="1">
    <location>
        <begin position="176"/>
        <end position="217"/>
    </location>
</feature>
<evidence type="ECO:0000313" key="3">
    <source>
        <dbReference type="Proteomes" id="UP001596413"/>
    </source>
</evidence>
<dbReference type="RefSeq" id="WP_386414717.1">
    <property type="nucleotide sequence ID" value="NZ_JBHSZO010000018.1"/>
</dbReference>
<organism evidence="2 3">
    <name type="scientific">Streptomyces polyrhachis</name>
    <dbReference type="NCBI Taxonomy" id="1282885"/>
    <lineage>
        <taxon>Bacteria</taxon>
        <taxon>Bacillati</taxon>
        <taxon>Actinomycetota</taxon>
        <taxon>Actinomycetes</taxon>
        <taxon>Kitasatosporales</taxon>
        <taxon>Streptomycetaceae</taxon>
        <taxon>Streptomyces</taxon>
    </lineage>
</organism>
<feature type="compositionally biased region" description="Polar residues" evidence="1">
    <location>
        <begin position="405"/>
        <end position="419"/>
    </location>
</feature>
<evidence type="ECO:0000256" key="1">
    <source>
        <dbReference type="SAM" id="MobiDB-lite"/>
    </source>
</evidence>
<feature type="compositionally biased region" description="Basic and acidic residues" evidence="1">
    <location>
        <begin position="389"/>
        <end position="401"/>
    </location>
</feature>
<name>A0ABW2GIC7_9ACTN</name>